<comment type="caution">
    <text evidence="3">The sequence shown here is derived from an EMBL/GenBank/DDBJ whole genome shotgun (WGS) entry which is preliminary data.</text>
</comment>
<dbReference type="InterPro" id="IPR054539">
    <property type="entry name" value="Beta-prop_PDH"/>
</dbReference>
<dbReference type="Proteomes" id="UP000383932">
    <property type="component" value="Unassembled WGS sequence"/>
</dbReference>
<keyword evidence="1" id="KW-0812">Transmembrane</keyword>
<dbReference type="Pfam" id="PF22807">
    <property type="entry name" value="TrAA12"/>
    <property type="match status" value="1"/>
</dbReference>
<evidence type="ECO:0000256" key="1">
    <source>
        <dbReference type="SAM" id="Phobius"/>
    </source>
</evidence>
<dbReference type="SUPFAM" id="SSF50952">
    <property type="entry name" value="Soluble quinoprotein glucose dehydrogenase"/>
    <property type="match status" value="1"/>
</dbReference>
<dbReference type="InterPro" id="IPR011041">
    <property type="entry name" value="Quinoprot_gluc/sorb_DH_b-prop"/>
</dbReference>
<organism evidence="3 4">
    <name type="scientific">Ceratobasidium theobromae</name>
    <dbReference type="NCBI Taxonomy" id="1582974"/>
    <lineage>
        <taxon>Eukaryota</taxon>
        <taxon>Fungi</taxon>
        <taxon>Dikarya</taxon>
        <taxon>Basidiomycota</taxon>
        <taxon>Agaricomycotina</taxon>
        <taxon>Agaricomycetes</taxon>
        <taxon>Cantharellales</taxon>
        <taxon>Ceratobasidiaceae</taxon>
        <taxon>Ceratobasidium</taxon>
    </lineage>
</organism>
<name>A0A5N5QBL7_9AGAM</name>
<evidence type="ECO:0000259" key="2">
    <source>
        <dbReference type="Pfam" id="PF22807"/>
    </source>
</evidence>
<feature type="domain" description="Pyrroloquinoline quinone-dependent pyranose dehydrogenase beta-propeller" evidence="2">
    <location>
        <begin position="56"/>
        <end position="473"/>
    </location>
</feature>
<dbReference type="AlphaFoldDB" id="A0A5N5QBL7"/>
<sequence>MFINPTSRESTTAFYPVHLAMFALFIILGSILSAFAVPSSPGECKPLSSLSFRFPPAVASGLSAQIIYNNLTEPRGLRFDGQNNLLVVERLKGISALTFRNDSTCIGWEKRVVTNKLDLEHGIQVGPMPGKGRTQFLYASSQESVFRWEYDPTEAKIIGDPVILVYNMSNPLHVTRTLIFQYGANGVPKYLIVSRGAGANLELSSGNVNAGPAQIRRFPLNGPRPAIGFAWHQGELLAWGARNSAGIAISKDGDDLWAVDNGTDELTWRGVDVHLDNPAEELNRISLKHCSSTPVERKFYGYPYCHTAWNASSAPPSTPPFNFKAGDQFSSVSQPGNPDDAWCANPKNNIRPELSMQAHSAPLDIVFYDTSKCSSPLSPFGFPPEWNGDAFVSFHGSWNRAPPTGYKVVRIPWAKNRPRAHPSSVNGYETVVGASNTTQCPTSCIRPVAVLFDKLGRMFVTSDDSGEVFVVQKSSH</sequence>
<proteinExistence type="predicted"/>
<evidence type="ECO:0000313" key="3">
    <source>
        <dbReference type="EMBL" id="KAB5588903.1"/>
    </source>
</evidence>
<dbReference type="OrthoDB" id="507128at2759"/>
<reference evidence="3 4" key="1">
    <citation type="journal article" date="2019" name="Fungal Biol. Biotechnol.">
        <title>Draft genome sequence of fastidious pathogen Ceratobasidium theobromae, which causes vascular-streak dieback in Theobroma cacao.</title>
        <authorList>
            <person name="Ali S.S."/>
            <person name="Asman A."/>
            <person name="Shao J."/>
            <person name="Firmansyah A.P."/>
            <person name="Susilo A.W."/>
            <person name="Rosmana A."/>
            <person name="McMahon P."/>
            <person name="Junaid M."/>
            <person name="Guest D."/>
            <person name="Kheng T.Y."/>
            <person name="Meinhardt L.W."/>
            <person name="Bailey B.A."/>
        </authorList>
    </citation>
    <scope>NUCLEOTIDE SEQUENCE [LARGE SCALE GENOMIC DNA]</scope>
    <source>
        <strain evidence="3 4">CT2</strain>
    </source>
</reference>
<dbReference type="Gene3D" id="2.120.10.30">
    <property type="entry name" value="TolB, C-terminal domain"/>
    <property type="match status" value="1"/>
</dbReference>
<dbReference type="InterPro" id="IPR011042">
    <property type="entry name" value="6-blade_b-propeller_TolB-like"/>
</dbReference>
<protein>
    <recommendedName>
        <fullName evidence="2">Pyrroloquinoline quinone-dependent pyranose dehydrogenase beta-propeller domain-containing protein</fullName>
    </recommendedName>
</protein>
<keyword evidence="1" id="KW-1133">Transmembrane helix</keyword>
<gene>
    <name evidence="3" type="ORF">CTheo_7658</name>
</gene>
<keyword evidence="4" id="KW-1185">Reference proteome</keyword>
<accession>A0A5N5QBL7</accession>
<dbReference type="EMBL" id="SSOP01000349">
    <property type="protein sequence ID" value="KAB5588903.1"/>
    <property type="molecule type" value="Genomic_DNA"/>
</dbReference>
<keyword evidence="1" id="KW-0472">Membrane</keyword>
<evidence type="ECO:0000313" key="4">
    <source>
        <dbReference type="Proteomes" id="UP000383932"/>
    </source>
</evidence>
<feature type="transmembrane region" description="Helical" evidence="1">
    <location>
        <begin position="12"/>
        <end position="37"/>
    </location>
</feature>